<evidence type="ECO:0000256" key="3">
    <source>
        <dbReference type="ARBA" id="ARBA00022656"/>
    </source>
</evidence>
<dbReference type="Proteomes" id="UP000322000">
    <property type="component" value="Chromosome 10"/>
</dbReference>
<dbReference type="GO" id="GO:0006508">
    <property type="term" value="P:proteolysis"/>
    <property type="evidence" value="ECO:0007669"/>
    <property type="project" value="UniProtKB-KW"/>
</dbReference>
<evidence type="ECO:0000256" key="16">
    <source>
        <dbReference type="SAM" id="Phobius"/>
    </source>
</evidence>
<dbReference type="InParanoid" id="A0A7E5W002"/>
<dbReference type="EC" id="3.4.21.4" evidence="12"/>
<keyword evidence="10" id="KW-1199">Hemostasis impairing toxin</keyword>
<protein>
    <recommendedName>
        <fullName evidence="12">trypsin</fullName>
        <ecNumber evidence="12">3.4.21.4</ecNumber>
    </recommendedName>
</protein>
<evidence type="ECO:0000256" key="14">
    <source>
        <dbReference type="ARBA" id="ARBA00084094"/>
    </source>
</evidence>
<dbReference type="GO" id="GO:0004252">
    <property type="term" value="F:serine-type endopeptidase activity"/>
    <property type="evidence" value="ECO:0007669"/>
    <property type="project" value="UniProtKB-EC"/>
</dbReference>
<feature type="transmembrane region" description="Helical" evidence="16">
    <location>
        <begin position="310"/>
        <end position="329"/>
    </location>
</feature>
<keyword evidence="8" id="KW-0865">Zymogen</keyword>
<evidence type="ECO:0000256" key="2">
    <source>
        <dbReference type="ARBA" id="ARBA00007664"/>
    </source>
</evidence>
<keyword evidence="7 15" id="KW-0720">Serine protease</keyword>
<comment type="similarity">
    <text evidence="2">Belongs to the peptidase S1 family.</text>
</comment>
<name>A0A7E5W002_TRINI</name>
<comment type="catalytic activity">
    <reaction evidence="11">
        <text>Preferential cleavage: Arg-|-Xaa, Lys-|-Xaa.</text>
        <dbReference type="EC" id="3.4.21.4"/>
    </reaction>
</comment>
<evidence type="ECO:0000313" key="18">
    <source>
        <dbReference type="Proteomes" id="UP000322000"/>
    </source>
</evidence>
<dbReference type="GO" id="GO:0090729">
    <property type="term" value="F:toxin activity"/>
    <property type="evidence" value="ECO:0007669"/>
    <property type="project" value="UniProtKB-KW"/>
</dbReference>
<dbReference type="InterPro" id="IPR043504">
    <property type="entry name" value="Peptidase_S1_PA_chymotrypsin"/>
</dbReference>
<dbReference type="InterPro" id="IPR009003">
    <property type="entry name" value="Peptidase_S1_PA"/>
</dbReference>
<dbReference type="FunCoup" id="A0A7E5W002">
    <property type="interactions" value="51"/>
</dbReference>
<dbReference type="CDD" id="cd00190">
    <property type="entry name" value="Tryp_SPc"/>
    <property type="match status" value="1"/>
</dbReference>
<feature type="domain" description="Peptidase S1" evidence="17">
    <location>
        <begin position="59"/>
        <end position="311"/>
    </location>
</feature>
<dbReference type="OrthoDB" id="10051896at2759"/>
<reference evidence="19" key="1">
    <citation type="submission" date="2025-08" db="UniProtKB">
        <authorList>
            <consortium name="RefSeq"/>
        </authorList>
    </citation>
    <scope>IDENTIFICATION</scope>
</reference>
<dbReference type="InterPro" id="IPR018114">
    <property type="entry name" value="TRYPSIN_HIS"/>
</dbReference>
<dbReference type="SMART" id="SM00020">
    <property type="entry name" value="Tryp_SPc"/>
    <property type="match status" value="1"/>
</dbReference>
<keyword evidence="18" id="KW-1185">Reference proteome</keyword>
<dbReference type="KEGG" id="tnl:113498168"/>
<evidence type="ECO:0000256" key="9">
    <source>
        <dbReference type="ARBA" id="ARBA00023157"/>
    </source>
</evidence>
<dbReference type="InterPro" id="IPR001254">
    <property type="entry name" value="Trypsin_dom"/>
</dbReference>
<dbReference type="InterPro" id="IPR001314">
    <property type="entry name" value="Peptidase_S1A"/>
</dbReference>
<evidence type="ECO:0000256" key="1">
    <source>
        <dbReference type="ARBA" id="ARBA00004239"/>
    </source>
</evidence>
<evidence type="ECO:0000256" key="12">
    <source>
        <dbReference type="ARBA" id="ARBA00038868"/>
    </source>
</evidence>
<evidence type="ECO:0000256" key="15">
    <source>
        <dbReference type="RuleBase" id="RU363034"/>
    </source>
</evidence>
<proteinExistence type="inferred from homology"/>
<keyword evidence="14" id="KW-1205">Fibrinolytic toxin</keyword>
<keyword evidence="3" id="KW-0800">Toxin</keyword>
<dbReference type="GO" id="GO:0007586">
    <property type="term" value="P:digestion"/>
    <property type="evidence" value="ECO:0007669"/>
    <property type="project" value="UniProtKB-KW"/>
</dbReference>
<keyword evidence="9" id="KW-1015">Disulfide bond</keyword>
<dbReference type="AlphaFoldDB" id="A0A7E5W002"/>
<comment type="subcellular location">
    <subcellularLocation>
        <location evidence="1">Secreted</location>
        <location evidence="1">Extracellular space</location>
    </subcellularLocation>
</comment>
<comment type="function">
    <text evidence="13">Fibrinolytic activity; shows preferential cleavage of Arg-Gly bonds in all three fibrinogen chains. Contact with the caterpillars causes severe bleeding, due the anticoagulant effect of the protein.</text>
</comment>
<dbReference type="PROSITE" id="PS00135">
    <property type="entry name" value="TRYPSIN_SER"/>
    <property type="match status" value="1"/>
</dbReference>
<dbReference type="PANTHER" id="PTHR24276:SF97">
    <property type="entry name" value="GH13245P2-RELATED"/>
    <property type="match status" value="1"/>
</dbReference>
<evidence type="ECO:0000256" key="6">
    <source>
        <dbReference type="ARBA" id="ARBA00022801"/>
    </source>
</evidence>
<dbReference type="PROSITE" id="PS50240">
    <property type="entry name" value="TRYPSIN_DOM"/>
    <property type="match status" value="1"/>
</dbReference>
<evidence type="ECO:0000256" key="11">
    <source>
        <dbReference type="ARBA" id="ARBA00036320"/>
    </source>
</evidence>
<evidence type="ECO:0000259" key="17">
    <source>
        <dbReference type="PROSITE" id="PS50240"/>
    </source>
</evidence>
<evidence type="ECO:0000256" key="4">
    <source>
        <dbReference type="ARBA" id="ARBA00022670"/>
    </source>
</evidence>
<evidence type="ECO:0000256" key="10">
    <source>
        <dbReference type="ARBA" id="ARBA00023240"/>
    </source>
</evidence>
<sequence>MVTLNFKLIPVFIFYVIHLSENGETHNDTHPKRKPFDFRDVIKENSGYSPFADRCSLRIYGGKAAKISDLPYQVVIRRGSRLGDRWVLLCGGSIITHLYVLTAAHCFERSILRRLRYIRVVAGAEHSEAYILKRPHKMEFLDYMENAELWRKVEYCYKHAYYNPRYIIHDFAVIEMDKPVHYSKSIQPIPMMRNNLGIKFEENGLCLVSGYGLMDYRQPSPTLRMVCVPVVSTARCNRIYGRGTVRSYQVCAGDRGRDSCQGDSGGPLTYHGYLIGIVSYGGRCGEAPGVYSLVSAYTTGENVPFIRNRCIPITYSPLTILLVLVFIYFG</sequence>
<keyword evidence="16" id="KW-0472">Membrane</keyword>
<accession>A0A7E5W002</accession>
<dbReference type="FunFam" id="2.40.10.10:FF:000068">
    <property type="entry name" value="transmembrane protease serine 2"/>
    <property type="match status" value="1"/>
</dbReference>
<evidence type="ECO:0000256" key="8">
    <source>
        <dbReference type="ARBA" id="ARBA00023145"/>
    </source>
</evidence>
<gene>
    <name evidence="19" type="primary">LOC113498168</name>
</gene>
<keyword evidence="5" id="KW-0222">Digestion</keyword>
<evidence type="ECO:0000256" key="7">
    <source>
        <dbReference type="ARBA" id="ARBA00022825"/>
    </source>
</evidence>
<keyword evidence="4 15" id="KW-0645">Protease</keyword>
<dbReference type="Pfam" id="PF00089">
    <property type="entry name" value="Trypsin"/>
    <property type="match status" value="1"/>
</dbReference>
<dbReference type="SUPFAM" id="SSF50494">
    <property type="entry name" value="Trypsin-like serine proteases"/>
    <property type="match status" value="1"/>
</dbReference>
<evidence type="ECO:0000256" key="13">
    <source>
        <dbReference type="ARBA" id="ARBA00055534"/>
    </source>
</evidence>
<keyword evidence="6 15" id="KW-0378">Hydrolase</keyword>
<dbReference type="PANTHER" id="PTHR24276">
    <property type="entry name" value="POLYSERASE-RELATED"/>
    <property type="match status" value="1"/>
</dbReference>
<keyword evidence="16" id="KW-0812">Transmembrane</keyword>
<evidence type="ECO:0000256" key="5">
    <source>
        <dbReference type="ARBA" id="ARBA00022757"/>
    </source>
</evidence>
<dbReference type="PROSITE" id="PS00134">
    <property type="entry name" value="TRYPSIN_HIS"/>
    <property type="match status" value="1"/>
</dbReference>
<dbReference type="RefSeq" id="XP_026733910.1">
    <property type="nucleotide sequence ID" value="XM_026878109.1"/>
</dbReference>
<dbReference type="GeneID" id="113498168"/>
<dbReference type="GO" id="GO:0005576">
    <property type="term" value="C:extracellular region"/>
    <property type="evidence" value="ECO:0007669"/>
    <property type="project" value="UniProtKB-SubCell"/>
</dbReference>
<organism evidence="18 19">
    <name type="scientific">Trichoplusia ni</name>
    <name type="common">Cabbage looper</name>
    <dbReference type="NCBI Taxonomy" id="7111"/>
    <lineage>
        <taxon>Eukaryota</taxon>
        <taxon>Metazoa</taxon>
        <taxon>Ecdysozoa</taxon>
        <taxon>Arthropoda</taxon>
        <taxon>Hexapoda</taxon>
        <taxon>Insecta</taxon>
        <taxon>Pterygota</taxon>
        <taxon>Neoptera</taxon>
        <taxon>Endopterygota</taxon>
        <taxon>Lepidoptera</taxon>
        <taxon>Glossata</taxon>
        <taxon>Ditrysia</taxon>
        <taxon>Noctuoidea</taxon>
        <taxon>Noctuidae</taxon>
        <taxon>Plusiinae</taxon>
        <taxon>Trichoplusia</taxon>
    </lineage>
</organism>
<dbReference type="InterPro" id="IPR050430">
    <property type="entry name" value="Peptidase_S1"/>
</dbReference>
<dbReference type="InterPro" id="IPR033116">
    <property type="entry name" value="TRYPSIN_SER"/>
</dbReference>
<dbReference type="PRINTS" id="PR00722">
    <property type="entry name" value="CHYMOTRYPSIN"/>
</dbReference>
<keyword evidence="16" id="KW-1133">Transmembrane helix</keyword>
<evidence type="ECO:0000313" key="19">
    <source>
        <dbReference type="RefSeq" id="XP_026733910.1"/>
    </source>
</evidence>
<dbReference type="Gene3D" id="2.40.10.10">
    <property type="entry name" value="Trypsin-like serine proteases"/>
    <property type="match status" value="1"/>
</dbReference>